<dbReference type="PANTHER" id="PTHR11071:SF561">
    <property type="entry name" value="PEPTIDYL-PROLYL CIS-TRANS ISOMERASE D-RELATED"/>
    <property type="match status" value="1"/>
</dbReference>
<dbReference type="FunFam" id="2.40.100.10:FF:000001">
    <property type="entry name" value="Peptidyl-prolyl cis-trans isomerase"/>
    <property type="match status" value="1"/>
</dbReference>
<evidence type="ECO:0000313" key="7">
    <source>
        <dbReference type="EMBL" id="KAK2079468.1"/>
    </source>
</evidence>
<dbReference type="EMBL" id="JASFZW010000003">
    <property type="protein sequence ID" value="KAK2079468.1"/>
    <property type="molecule type" value="Genomic_DNA"/>
</dbReference>
<protein>
    <recommendedName>
        <fullName evidence="5">Peptidyl-prolyl cis-trans isomerase</fullName>
        <shortName evidence="5">PPIase</shortName>
        <ecNumber evidence="5">5.2.1.8</ecNumber>
    </recommendedName>
</protein>
<keyword evidence="4 5" id="KW-0413">Isomerase</keyword>
<proteinExistence type="inferred from homology"/>
<dbReference type="InterPro" id="IPR020892">
    <property type="entry name" value="Cyclophilin-type_PPIase_CS"/>
</dbReference>
<organism evidence="7 8">
    <name type="scientific">Prototheca wickerhamii</name>
    <dbReference type="NCBI Taxonomy" id="3111"/>
    <lineage>
        <taxon>Eukaryota</taxon>
        <taxon>Viridiplantae</taxon>
        <taxon>Chlorophyta</taxon>
        <taxon>core chlorophytes</taxon>
        <taxon>Trebouxiophyceae</taxon>
        <taxon>Chlorellales</taxon>
        <taxon>Chlorellaceae</taxon>
        <taxon>Prototheca</taxon>
    </lineage>
</organism>
<dbReference type="GO" id="GO:0016018">
    <property type="term" value="F:cyclosporin A binding"/>
    <property type="evidence" value="ECO:0007669"/>
    <property type="project" value="TreeGrafter"/>
</dbReference>
<gene>
    <name evidence="7" type="primary">CPR2</name>
    <name evidence="7" type="ORF">QBZ16_003160</name>
</gene>
<reference evidence="7" key="1">
    <citation type="submission" date="2021-01" db="EMBL/GenBank/DDBJ databases">
        <authorList>
            <person name="Eckstrom K.M.E."/>
        </authorList>
    </citation>
    <scope>NUCLEOTIDE SEQUENCE</scope>
    <source>
        <strain evidence="7">UVCC 0001</strain>
    </source>
</reference>
<comment type="function">
    <text evidence="5">PPIases accelerate the folding of proteins. It catalyzes the cis-trans isomerization of proline imidic peptide bonds in oligopeptides.</text>
</comment>
<evidence type="ECO:0000256" key="1">
    <source>
        <dbReference type="ARBA" id="ARBA00000971"/>
    </source>
</evidence>
<evidence type="ECO:0000313" key="8">
    <source>
        <dbReference type="Proteomes" id="UP001255856"/>
    </source>
</evidence>
<evidence type="ECO:0000256" key="5">
    <source>
        <dbReference type="RuleBase" id="RU363019"/>
    </source>
</evidence>
<dbReference type="InterPro" id="IPR029000">
    <property type="entry name" value="Cyclophilin-like_dom_sf"/>
</dbReference>
<dbReference type="PANTHER" id="PTHR11071">
    <property type="entry name" value="PEPTIDYL-PROLYL CIS-TRANS ISOMERASE"/>
    <property type="match status" value="1"/>
</dbReference>
<dbReference type="CDD" id="cd01926">
    <property type="entry name" value="cyclophilin_ABH_like"/>
    <property type="match status" value="1"/>
</dbReference>
<dbReference type="GO" id="GO:0003755">
    <property type="term" value="F:peptidyl-prolyl cis-trans isomerase activity"/>
    <property type="evidence" value="ECO:0007669"/>
    <property type="project" value="UniProtKB-UniRule"/>
</dbReference>
<dbReference type="InterPro" id="IPR002130">
    <property type="entry name" value="Cyclophilin-type_PPIase_dom"/>
</dbReference>
<dbReference type="EC" id="5.2.1.8" evidence="5"/>
<keyword evidence="3 5" id="KW-0697">Rotamase</keyword>
<dbReference type="Proteomes" id="UP001255856">
    <property type="component" value="Unassembled WGS sequence"/>
</dbReference>
<comment type="caution">
    <text evidence="7">The sequence shown here is derived from an EMBL/GenBank/DDBJ whole genome shotgun (WGS) entry which is preliminary data.</text>
</comment>
<dbReference type="SUPFAM" id="SSF50891">
    <property type="entry name" value="Cyclophilin-like"/>
    <property type="match status" value="1"/>
</dbReference>
<sequence length="218" mass="23143">MRAVRVSAVVSSISALRPATRSSQAALSAAPALRPLRTSARSLVAAAGAGPSGPVTTKVYFDITIGGKPEGRITFGLYGDDVPKTAENFRRLAVGEGELSYKGSPFHRVIPQFMIQGGDFTNGNGTGGKSVYGRTFPDENFKFKHDRVGLLSMANAGPNTNGSQFFITTALTPWLDGRHVIFGEVIDGYDIVKKIEGTQTGRNDKPVEPVLVADSGEL</sequence>
<dbReference type="GO" id="GO:0006457">
    <property type="term" value="P:protein folding"/>
    <property type="evidence" value="ECO:0007669"/>
    <property type="project" value="InterPro"/>
</dbReference>
<comment type="catalytic activity">
    <reaction evidence="1 5">
        <text>[protein]-peptidylproline (omega=180) = [protein]-peptidylproline (omega=0)</text>
        <dbReference type="Rhea" id="RHEA:16237"/>
        <dbReference type="Rhea" id="RHEA-COMP:10747"/>
        <dbReference type="Rhea" id="RHEA-COMP:10748"/>
        <dbReference type="ChEBI" id="CHEBI:83833"/>
        <dbReference type="ChEBI" id="CHEBI:83834"/>
        <dbReference type="EC" id="5.2.1.8"/>
    </reaction>
</comment>
<evidence type="ECO:0000256" key="3">
    <source>
        <dbReference type="ARBA" id="ARBA00023110"/>
    </source>
</evidence>
<evidence type="ECO:0000259" key="6">
    <source>
        <dbReference type="PROSITE" id="PS50072"/>
    </source>
</evidence>
<dbReference type="PROSITE" id="PS00170">
    <property type="entry name" value="CSA_PPIASE_1"/>
    <property type="match status" value="1"/>
</dbReference>
<dbReference type="PROSITE" id="PS50072">
    <property type="entry name" value="CSA_PPIASE_2"/>
    <property type="match status" value="1"/>
</dbReference>
<dbReference type="Pfam" id="PF00160">
    <property type="entry name" value="Pro_isomerase"/>
    <property type="match status" value="1"/>
</dbReference>
<evidence type="ECO:0000256" key="4">
    <source>
        <dbReference type="ARBA" id="ARBA00023235"/>
    </source>
</evidence>
<keyword evidence="8" id="KW-1185">Reference proteome</keyword>
<dbReference type="Gene3D" id="2.40.100.10">
    <property type="entry name" value="Cyclophilin-like"/>
    <property type="match status" value="1"/>
</dbReference>
<comment type="similarity">
    <text evidence="2 5">Belongs to the cyclophilin-type PPIase family.</text>
</comment>
<dbReference type="AlphaFoldDB" id="A0AAD9IKZ9"/>
<dbReference type="GO" id="GO:0005737">
    <property type="term" value="C:cytoplasm"/>
    <property type="evidence" value="ECO:0007669"/>
    <property type="project" value="TreeGrafter"/>
</dbReference>
<dbReference type="PRINTS" id="PR00153">
    <property type="entry name" value="CSAPPISMRASE"/>
</dbReference>
<accession>A0AAD9IKZ9</accession>
<evidence type="ECO:0000256" key="2">
    <source>
        <dbReference type="ARBA" id="ARBA00007365"/>
    </source>
</evidence>
<feature type="domain" description="PPIase cyclophilin-type" evidence="6">
    <location>
        <begin position="60"/>
        <end position="217"/>
    </location>
</feature>
<name>A0AAD9IKZ9_PROWI</name>